<dbReference type="PROSITE" id="PS50005">
    <property type="entry name" value="TPR"/>
    <property type="match status" value="1"/>
</dbReference>
<dbReference type="EMBL" id="CP075546">
    <property type="protein sequence ID" value="QVV88556.1"/>
    <property type="molecule type" value="Genomic_DNA"/>
</dbReference>
<name>A0A8E7AZZ5_9EURY</name>
<evidence type="ECO:0000256" key="2">
    <source>
        <dbReference type="ARBA" id="ARBA00022803"/>
    </source>
</evidence>
<dbReference type="CDD" id="cd07731">
    <property type="entry name" value="ComA-like_MBL-fold"/>
    <property type="match status" value="1"/>
</dbReference>
<evidence type="ECO:0000313" key="6">
    <source>
        <dbReference type="EMBL" id="QVV88556.1"/>
    </source>
</evidence>
<dbReference type="SUPFAM" id="SSF56281">
    <property type="entry name" value="Metallo-hydrolase/oxidoreductase"/>
    <property type="match status" value="1"/>
</dbReference>
<dbReference type="PANTHER" id="PTHR30619:SF7">
    <property type="entry name" value="BETA-LACTAMASE DOMAIN PROTEIN"/>
    <property type="match status" value="1"/>
</dbReference>
<dbReference type="InterPro" id="IPR035681">
    <property type="entry name" value="ComA-like_MBL"/>
</dbReference>
<dbReference type="AlphaFoldDB" id="A0A8E7AZZ5"/>
<evidence type="ECO:0000259" key="5">
    <source>
        <dbReference type="Pfam" id="PF00753"/>
    </source>
</evidence>
<keyword evidence="2 3" id="KW-0802">TPR repeat</keyword>
<dbReference type="PANTHER" id="PTHR30619">
    <property type="entry name" value="DNA INTERNALIZATION/COMPETENCE PROTEIN COMEC/REC2"/>
    <property type="match status" value="1"/>
</dbReference>
<dbReference type="Pfam" id="PF07719">
    <property type="entry name" value="TPR_2"/>
    <property type="match status" value="1"/>
</dbReference>
<dbReference type="GO" id="GO:0016787">
    <property type="term" value="F:hydrolase activity"/>
    <property type="evidence" value="ECO:0007669"/>
    <property type="project" value="UniProtKB-KW"/>
</dbReference>
<evidence type="ECO:0000256" key="3">
    <source>
        <dbReference type="PROSITE-ProRule" id="PRU00339"/>
    </source>
</evidence>
<dbReference type="InterPro" id="IPR001279">
    <property type="entry name" value="Metallo-B-lactamas"/>
</dbReference>
<reference evidence="6 7" key="1">
    <citation type="submission" date="2021-05" db="EMBL/GenBank/DDBJ databases">
        <title>A novel Methanospirillum isolate from a pyrite-forming mixed culture.</title>
        <authorList>
            <person name="Bunk B."/>
            <person name="Sproer C."/>
            <person name="Spring S."/>
            <person name="Pester M."/>
        </authorList>
    </citation>
    <scope>NUCLEOTIDE SEQUENCE [LARGE SCALE GENOMIC DNA]</scope>
    <source>
        <strain evidence="6 7">J.3.6.1-F.2.7.3</strain>
    </source>
</reference>
<evidence type="ECO:0000256" key="1">
    <source>
        <dbReference type="ARBA" id="ARBA00022737"/>
    </source>
</evidence>
<dbReference type="InterPro" id="IPR052159">
    <property type="entry name" value="Competence_DNA_uptake"/>
</dbReference>
<dbReference type="Proteomes" id="UP000680656">
    <property type="component" value="Chromosome"/>
</dbReference>
<dbReference type="InterPro" id="IPR019734">
    <property type="entry name" value="TPR_rpt"/>
</dbReference>
<dbReference type="InterPro" id="IPR013105">
    <property type="entry name" value="TPR_2"/>
</dbReference>
<keyword evidence="4" id="KW-0812">Transmembrane</keyword>
<accession>A0A8E7AZZ5</accession>
<proteinExistence type="predicted"/>
<feature type="repeat" description="TPR" evidence="3">
    <location>
        <begin position="44"/>
        <end position="77"/>
    </location>
</feature>
<dbReference type="KEGG" id="mrtj:KHC33_14710"/>
<dbReference type="Gene3D" id="3.60.15.10">
    <property type="entry name" value="Ribonuclease Z/Hydroxyacylglutathione hydrolase-like"/>
    <property type="match status" value="1"/>
</dbReference>
<keyword evidence="4" id="KW-0472">Membrane</keyword>
<dbReference type="SUPFAM" id="SSF48452">
    <property type="entry name" value="TPR-like"/>
    <property type="match status" value="1"/>
</dbReference>
<dbReference type="Pfam" id="PF00753">
    <property type="entry name" value="Lactamase_B"/>
    <property type="match status" value="1"/>
</dbReference>
<keyword evidence="7" id="KW-1185">Reference proteome</keyword>
<evidence type="ECO:0000313" key="7">
    <source>
        <dbReference type="Proteomes" id="UP000680656"/>
    </source>
</evidence>
<dbReference type="GeneID" id="65098460"/>
<dbReference type="Gene3D" id="1.25.40.10">
    <property type="entry name" value="Tetratricopeptide repeat domain"/>
    <property type="match status" value="1"/>
</dbReference>
<evidence type="ECO:0000256" key="4">
    <source>
        <dbReference type="SAM" id="Phobius"/>
    </source>
</evidence>
<keyword evidence="6" id="KW-0378">Hydrolase</keyword>
<dbReference type="InterPro" id="IPR011990">
    <property type="entry name" value="TPR-like_helical_dom_sf"/>
</dbReference>
<keyword evidence="4" id="KW-1133">Transmembrane helix</keyword>
<feature type="domain" description="Metallo-beta-lactamase" evidence="5">
    <location>
        <begin position="197"/>
        <end position="353"/>
    </location>
</feature>
<gene>
    <name evidence="6" type="ORF">KHC33_14710</name>
</gene>
<organism evidence="6 7">
    <name type="scientific">Methanospirillum purgamenti</name>
    <dbReference type="NCBI Taxonomy" id="2834276"/>
    <lineage>
        <taxon>Archaea</taxon>
        <taxon>Methanobacteriati</taxon>
        <taxon>Methanobacteriota</taxon>
        <taxon>Stenosarchaea group</taxon>
        <taxon>Methanomicrobia</taxon>
        <taxon>Methanomicrobiales</taxon>
        <taxon>Methanospirillaceae</taxon>
        <taxon>Methanospirillum</taxon>
    </lineage>
</organism>
<keyword evidence="1" id="KW-0677">Repeat</keyword>
<dbReference type="RefSeq" id="WP_214419365.1">
    <property type="nucleotide sequence ID" value="NZ_CP075546.1"/>
</dbReference>
<sequence length="427" mass="46634">MDADMAVNPDDNRFDEGISCIKAGKIDRAIEIFSDLVEKDERNHRAWNAYGVALSQTNQKDRAIHCFEHAILLDPGNKVYERNLSRIKTPPAKRTLSKMKELTPNKRGRLGVVAGIGIVILIVLICLTYLSLSGMIPYPLPKEGVISSTEAPIEPSPSLPTPRDNISIAPEPEQKSVIPELKPQPPLKPETRIHFIDVSQGDAALIQSDGKNLLIDAGPVNSGQRLVEYLKKQNVTTLDMVIASHPYDDHIGGMIDVLDAFDVKKYADNGVVHSSDLYKKVIAAVISDQAVRMIVTAGMKIPFTNNTIIDVIGPYRLTGHPDEDSLVLKVSIGNISLILPGDSSEVRNKATILKLPDHGSDDAIGPLMNVRPQVSIISLGSGNPFGYPRSATLETIQEIGSQVYRTDVNGSIVFQTDGENWTAQTVR</sequence>
<feature type="transmembrane region" description="Helical" evidence="4">
    <location>
        <begin position="110"/>
        <end position="132"/>
    </location>
</feature>
<protein>
    <submittedName>
        <fullName evidence="6">MBL fold metallo-hydrolase</fullName>
    </submittedName>
</protein>
<dbReference type="InterPro" id="IPR036866">
    <property type="entry name" value="RibonucZ/Hydroxyglut_hydro"/>
</dbReference>